<dbReference type="RefSeq" id="XP_043005231.1">
    <property type="nucleotide sequence ID" value="XM_043157863.1"/>
</dbReference>
<dbReference type="GO" id="GO:0004842">
    <property type="term" value="F:ubiquitin-protein transferase activity"/>
    <property type="evidence" value="ECO:0007669"/>
    <property type="project" value="TreeGrafter"/>
</dbReference>
<proteinExistence type="predicted"/>
<sequence>MKNLSGLPLDDDIICRIFTFLGDLDTLKSAILTSKSFHNVYNSQSSFIRRAVVENFVGPALPQALQVVRCREPRHVDSETEDEDASETDERDSFSNEEIAQLVDNARMFRILEDVFSLRHKNRKFNKSQLTGVESLKFQRAMYRISLYCKKFPGTLTQNLDLGEEEIPATAKAQRIERKKFLSQLSTEELHRIHTVSRFLIEIIEWAQQCETGETEDLSDYLSVGPAVIYECYDEGSMQPLYDVLGCEDLPTDDLFEEEPLLAGFLSRPLRKLFAERNSKTLSDDSSHWDSILDEVQGQDDSCSRCEQVKGFDLWGRTTYKFLYQQTVDLEPGTGLVTLLKGQLSRNAVESRYFRGLVKKIPDAESIYEQVVEELLNSDYKQPEFDDWRADDSLCTDCLTKFLKENLHLWLLDKKIQAGDDVPKDDCWYGWNCRTQTHNADHARKLNHICEPTKGNVAT</sequence>
<gene>
    <name evidence="2" type="ORF">E1B28_012726</name>
</gene>
<feature type="region of interest" description="Disordered" evidence="1">
    <location>
        <begin position="72"/>
        <end position="95"/>
    </location>
</feature>
<dbReference type="SUPFAM" id="SSF81383">
    <property type="entry name" value="F-box domain"/>
    <property type="match status" value="1"/>
</dbReference>
<dbReference type="PANTHER" id="PTHR16079">
    <property type="entry name" value="UBIQUITIN LIGASE PROTEIN CHFR"/>
    <property type="match status" value="1"/>
</dbReference>
<dbReference type="InterPro" id="IPR052256">
    <property type="entry name" value="E3_ubiquitin-ligase_CHFR"/>
</dbReference>
<dbReference type="PANTHER" id="PTHR16079:SF4">
    <property type="entry name" value="E3 UBIQUITIN-PROTEIN LIGASE CHFR"/>
    <property type="match status" value="1"/>
</dbReference>
<reference evidence="2" key="1">
    <citation type="journal article" date="2021" name="Genome Biol. Evol.">
        <title>The assembled and annotated genome of the fairy-ring fungus Marasmius oreades.</title>
        <authorList>
            <person name="Hiltunen M."/>
            <person name="Ament-Velasquez S.L."/>
            <person name="Johannesson H."/>
        </authorList>
    </citation>
    <scope>NUCLEOTIDE SEQUENCE</scope>
    <source>
        <strain evidence="2">03SP1</strain>
    </source>
</reference>
<dbReference type="KEGG" id="more:E1B28_012726"/>
<dbReference type="CDD" id="cd09917">
    <property type="entry name" value="F-box_SF"/>
    <property type="match status" value="1"/>
</dbReference>
<dbReference type="GO" id="GO:0016567">
    <property type="term" value="P:protein ubiquitination"/>
    <property type="evidence" value="ECO:0007669"/>
    <property type="project" value="TreeGrafter"/>
</dbReference>
<evidence type="ECO:0000313" key="3">
    <source>
        <dbReference type="Proteomes" id="UP001049176"/>
    </source>
</evidence>
<feature type="compositionally biased region" description="Acidic residues" evidence="1">
    <location>
        <begin position="79"/>
        <end position="90"/>
    </location>
</feature>
<evidence type="ECO:0000313" key="2">
    <source>
        <dbReference type="EMBL" id="KAG7088760.1"/>
    </source>
</evidence>
<dbReference type="AlphaFoldDB" id="A0A9P7UP90"/>
<accession>A0A9P7UP90</accession>
<keyword evidence="3" id="KW-1185">Reference proteome</keyword>
<protein>
    <recommendedName>
        <fullName evidence="4">Aprataxin and PNK-like factor PBZ domain-containing protein</fullName>
    </recommendedName>
</protein>
<dbReference type="OrthoDB" id="2745518at2759"/>
<dbReference type="GeneID" id="66081801"/>
<dbReference type="GO" id="GO:0005634">
    <property type="term" value="C:nucleus"/>
    <property type="evidence" value="ECO:0007669"/>
    <property type="project" value="TreeGrafter"/>
</dbReference>
<dbReference type="InterPro" id="IPR036047">
    <property type="entry name" value="F-box-like_dom_sf"/>
</dbReference>
<dbReference type="GO" id="GO:0006511">
    <property type="term" value="P:ubiquitin-dependent protein catabolic process"/>
    <property type="evidence" value="ECO:0007669"/>
    <property type="project" value="TreeGrafter"/>
</dbReference>
<organism evidence="2 3">
    <name type="scientific">Marasmius oreades</name>
    <name type="common">fairy-ring Marasmius</name>
    <dbReference type="NCBI Taxonomy" id="181124"/>
    <lineage>
        <taxon>Eukaryota</taxon>
        <taxon>Fungi</taxon>
        <taxon>Dikarya</taxon>
        <taxon>Basidiomycota</taxon>
        <taxon>Agaricomycotina</taxon>
        <taxon>Agaricomycetes</taxon>
        <taxon>Agaricomycetidae</taxon>
        <taxon>Agaricales</taxon>
        <taxon>Marasmiineae</taxon>
        <taxon>Marasmiaceae</taxon>
        <taxon>Marasmius</taxon>
    </lineage>
</organism>
<dbReference type="EMBL" id="CM032188">
    <property type="protein sequence ID" value="KAG7088760.1"/>
    <property type="molecule type" value="Genomic_DNA"/>
</dbReference>
<evidence type="ECO:0008006" key="4">
    <source>
        <dbReference type="Google" id="ProtNLM"/>
    </source>
</evidence>
<comment type="caution">
    <text evidence="2">The sequence shown here is derived from an EMBL/GenBank/DDBJ whole genome shotgun (WGS) entry which is preliminary data.</text>
</comment>
<dbReference type="Proteomes" id="UP001049176">
    <property type="component" value="Chromosome 8"/>
</dbReference>
<name>A0A9P7UP90_9AGAR</name>
<evidence type="ECO:0000256" key="1">
    <source>
        <dbReference type="SAM" id="MobiDB-lite"/>
    </source>
</evidence>